<sequence>MGACSLMALLSHQTCLVVMFDETLNVNYQLGVRPPAVLRRRIAAPVNKKARSLPLHVTVFQDALQVKALITVQNQQQLWWGQEDRL</sequence>
<reference evidence="2" key="1">
    <citation type="submission" date="2024-01" db="EMBL/GenBank/DDBJ databases">
        <authorList>
            <person name="Webb A."/>
        </authorList>
    </citation>
    <scope>NUCLEOTIDE SEQUENCE</scope>
    <source>
        <strain evidence="2">Pm1</strain>
    </source>
</reference>
<comment type="caution">
    <text evidence="2">The sequence shown here is derived from an EMBL/GenBank/DDBJ whole genome shotgun (WGS) entry which is preliminary data.</text>
</comment>
<evidence type="ECO:0008006" key="4">
    <source>
        <dbReference type="Google" id="ProtNLM"/>
    </source>
</evidence>
<feature type="signal peptide" evidence="1">
    <location>
        <begin position="1"/>
        <end position="19"/>
    </location>
</feature>
<dbReference type="Proteomes" id="UP001162060">
    <property type="component" value="Unassembled WGS sequence"/>
</dbReference>
<dbReference type="AlphaFoldDB" id="A0AAV1UYL0"/>
<keyword evidence="1" id="KW-0732">Signal</keyword>
<proteinExistence type="predicted"/>
<organism evidence="2 3">
    <name type="scientific">Peronospora matthiolae</name>
    <dbReference type="NCBI Taxonomy" id="2874970"/>
    <lineage>
        <taxon>Eukaryota</taxon>
        <taxon>Sar</taxon>
        <taxon>Stramenopiles</taxon>
        <taxon>Oomycota</taxon>
        <taxon>Peronosporomycetes</taxon>
        <taxon>Peronosporales</taxon>
        <taxon>Peronosporaceae</taxon>
        <taxon>Peronospora</taxon>
    </lineage>
</organism>
<evidence type="ECO:0000313" key="2">
    <source>
        <dbReference type="EMBL" id="CAK7938308.1"/>
    </source>
</evidence>
<feature type="chain" id="PRO_5043584226" description="Secreted protein" evidence="1">
    <location>
        <begin position="20"/>
        <end position="86"/>
    </location>
</feature>
<name>A0AAV1UYL0_9STRA</name>
<evidence type="ECO:0000256" key="1">
    <source>
        <dbReference type="SAM" id="SignalP"/>
    </source>
</evidence>
<accession>A0AAV1UYL0</accession>
<gene>
    <name evidence="2" type="ORF">PM001_LOCUS23458</name>
</gene>
<protein>
    <recommendedName>
        <fullName evidence="4">Secreted protein</fullName>
    </recommendedName>
</protein>
<dbReference type="EMBL" id="CAKLBY020000229">
    <property type="protein sequence ID" value="CAK7938308.1"/>
    <property type="molecule type" value="Genomic_DNA"/>
</dbReference>
<evidence type="ECO:0000313" key="3">
    <source>
        <dbReference type="Proteomes" id="UP001162060"/>
    </source>
</evidence>